<feature type="transmembrane region" description="Helical" evidence="9">
    <location>
        <begin position="106"/>
        <end position="127"/>
    </location>
</feature>
<dbReference type="OrthoDB" id="9811590at2"/>
<feature type="transmembrane region" description="Helical" evidence="9">
    <location>
        <begin position="165"/>
        <end position="186"/>
    </location>
</feature>
<dbReference type="Proteomes" id="UP000198324">
    <property type="component" value="Unassembled WGS sequence"/>
</dbReference>
<dbReference type="GO" id="GO:0005384">
    <property type="term" value="F:manganese ion transmembrane transporter activity"/>
    <property type="evidence" value="ECO:0007669"/>
    <property type="project" value="UniProtKB-UniRule"/>
</dbReference>
<keyword evidence="4 9" id="KW-0812">Transmembrane</keyword>
<evidence type="ECO:0000256" key="5">
    <source>
        <dbReference type="ARBA" id="ARBA00022989"/>
    </source>
</evidence>
<comment type="subcellular location">
    <subcellularLocation>
        <location evidence="9">Cell membrane</location>
        <topology evidence="9">Multi-pass membrane protein</topology>
    </subcellularLocation>
</comment>
<dbReference type="PANTHER" id="PTHR35529">
    <property type="entry name" value="MANGANESE EFFLUX PUMP MNTP-RELATED"/>
    <property type="match status" value="1"/>
</dbReference>
<dbReference type="HAMAP" id="MF_01521">
    <property type="entry name" value="MntP_pump"/>
    <property type="match status" value="1"/>
</dbReference>
<evidence type="ECO:0000256" key="2">
    <source>
        <dbReference type="ARBA" id="ARBA00022475"/>
    </source>
</evidence>
<comment type="similarity">
    <text evidence="9">Belongs to the MntP (TC 9.B.29) family.</text>
</comment>
<evidence type="ECO:0000256" key="6">
    <source>
        <dbReference type="ARBA" id="ARBA00023065"/>
    </source>
</evidence>
<dbReference type="EMBL" id="FZOC01000006">
    <property type="protein sequence ID" value="SNS12331.1"/>
    <property type="molecule type" value="Genomic_DNA"/>
</dbReference>
<dbReference type="Pfam" id="PF02659">
    <property type="entry name" value="Mntp"/>
    <property type="match status" value="1"/>
</dbReference>
<keyword evidence="1 9" id="KW-0813">Transport</keyword>
<evidence type="ECO:0000313" key="10">
    <source>
        <dbReference type="EMBL" id="SNS12331.1"/>
    </source>
</evidence>
<dbReference type="InterPro" id="IPR022929">
    <property type="entry name" value="Put_MntP"/>
</dbReference>
<keyword evidence="5 9" id="KW-1133">Transmembrane helix</keyword>
<sequence length="194" mass="20208">MPFATLLAIAVALAMDAFAVALATGICLGRVRPGHVLRMAGAFGLFQALMPVAGWLLGFSVRGRIEAFDHWLAFALLAFVGGKMIWEGLTQTPDDPGCEPVDRTRGWPLLVLAVATSVDALAVGLSFAMLGQGILVPALVIGVVCFAITALGLRIGCMARRVAAIGRYAELLGGAVLLAIGLRILLEHGALSFA</sequence>
<feature type="transmembrane region" description="Helical" evidence="9">
    <location>
        <begin position="134"/>
        <end position="153"/>
    </location>
</feature>
<name>A0A239BY26_9BACT</name>
<evidence type="ECO:0000256" key="9">
    <source>
        <dbReference type="HAMAP-Rule" id="MF_01521"/>
    </source>
</evidence>
<keyword evidence="2 9" id="KW-1003">Cell membrane</keyword>
<evidence type="ECO:0000256" key="4">
    <source>
        <dbReference type="ARBA" id="ARBA00022692"/>
    </source>
</evidence>
<gene>
    <name evidence="9" type="primary">mntP</name>
    <name evidence="10" type="ORF">SAMN04488503_2845</name>
</gene>
<comment type="caution">
    <text evidence="9">Lacks conserved residue(s) required for the propagation of feature annotation.</text>
</comment>
<dbReference type="InterPro" id="IPR003810">
    <property type="entry name" value="Mntp/YtaF"/>
</dbReference>
<dbReference type="RefSeq" id="WP_089275040.1">
    <property type="nucleotide sequence ID" value="NZ_FZOC01000006.1"/>
</dbReference>
<evidence type="ECO:0000256" key="3">
    <source>
        <dbReference type="ARBA" id="ARBA00022519"/>
    </source>
</evidence>
<accession>A0A239BY26</accession>
<evidence type="ECO:0000256" key="8">
    <source>
        <dbReference type="ARBA" id="ARBA00023211"/>
    </source>
</evidence>
<comment type="function">
    <text evidence="9">Probably functions as a manganese efflux pump.</text>
</comment>
<proteinExistence type="inferred from homology"/>
<evidence type="ECO:0000256" key="7">
    <source>
        <dbReference type="ARBA" id="ARBA00023136"/>
    </source>
</evidence>
<protein>
    <recommendedName>
        <fullName evidence="9">Putative manganese efflux pump MntP</fullName>
    </recommendedName>
</protein>
<keyword evidence="7 9" id="KW-0472">Membrane</keyword>
<keyword evidence="11" id="KW-1185">Reference proteome</keyword>
<evidence type="ECO:0000313" key="11">
    <source>
        <dbReference type="Proteomes" id="UP000198324"/>
    </source>
</evidence>
<organism evidence="10 11">
    <name type="scientific">Humidesulfovibrio mexicanus</name>
    <dbReference type="NCBI Taxonomy" id="147047"/>
    <lineage>
        <taxon>Bacteria</taxon>
        <taxon>Pseudomonadati</taxon>
        <taxon>Thermodesulfobacteriota</taxon>
        <taxon>Desulfovibrionia</taxon>
        <taxon>Desulfovibrionales</taxon>
        <taxon>Desulfovibrionaceae</taxon>
        <taxon>Humidesulfovibrio</taxon>
    </lineage>
</organism>
<dbReference type="AlphaFoldDB" id="A0A239BY26"/>
<feature type="transmembrane region" description="Helical" evidence="9">
    <location>
        <begin position="39"/>
        <end position="61"/>
    </location>
</feature>
<dbReference type="PANTHER" id="PTHR35529:SF1">
    <property type="entry name" value="MANGANESE EFFLUX PUMP MNTP-RELATED"/>
    <property type="match status" value="1"/>
</dbReference>
<evidence type="ECO:0000256" key="1">
    <source>
        <dbReference type="ARBA" id="ARBA00022448"/>
    </source>
</evidence>
<keyword evidence="3" id="KW-0997">Cell inner membrane</keyword>
<reference evidence="10 11" key="1">
    <citation type="submission" date="2017-06" db="EMBL/GenBank/DDBJ databases">
        <authorList>
            <person name="Kim H.J."/>
            <person name="Triplett B.A."/>
        </authorList>
    </citation>
    <scope>NUCLEOTIDE SEQUENCE [LARGE SCALE GENOMIC DNA]</scope>
    <source>
        <strain evidence="10 11">DSM 13116</strain>
    </source>
</reference>
<keyword evidence="6 9" id="KW-0406">Ion transport</keyword>
<keyword evidence="8 9" id="KW-0464">Manganese</keyword>
<dbReference type="GO" id="GO:0005886">
    <property type="term" value="C:plasma membrane"/>
    <property type="evidence" value="ECO:0007669"/>
    <property type="project" value="UniProtKB-SubCell"/>
</dbReference>